<dbReference type="InterPro" id="IPR036047">
    <property type="entry name" value="F-box-like_dom_sf"/>
</dbReference>
<feature type="domain" description="F-box" evidence="1">
    <location>
        <begin position="8"/>
        <end position="46"/>
    </location>
</feature>
<evidence type="ECO:0000313" key="3">
    <source>
        <dbReference type="EMBL" id="PAN09305.1"/>
    </source>
</evidence>
<dbReference type="Pfam" id="PF23635">
    <property type="entry name" value="Beta-prop_AT5G49610-like"/>
    <property type="match status" value="1"/>
</dbReference>
<dbReference type="Proteomes" id="UP000243499">
    <property type="component" value="Chromosome 2"/>
</dbReference>
<dbReference type="InterPro" id="IPR011043">
    <property type="entry name" value="Gal_Oxase/kelch_b-propeller"/>
</dbReference>
<accession>A0A2S3GVA3</accession>
<dbReference type="PANTHER" id="PTHR32133">
    <property type="entry name" value="OS07G0120400 PROTEIN"/>
    <property type="match status" value="1"/>
</dbReference>
<dbReference type="InterPro" id="IPR056594">
    <property type="entry name" value="AT5G49610-like_b-prop"/>
</dbReference>
<dbReference type="PANTHER" id="PTHR32133:SF386">
    <property type="entry name" value="F-BOX DOMAIN-CONTAINING PROTEIN"/>
    <property type="match status" value="1"/>
</dbReference>
<proteinExistence type="predicted"/>
<dbReference type="EMBL" id="CM008047">
    <property type="protein sequence ID" value="PAN09305.1"/>
    <property type="molecule type" value="Genomic_DNA"/>
</dbReference>
<sequence length="392" mass="43077">MAMAALMDELIEEVLLRLPASEPACLVRAALVCKRWCSTVSDAGFRRRFREFHRAPPTIGVVYNAVDGDAYVARFRPCASSFPPHADRRGSGVLDCRHGRVLLRGMPRVGKDLRLTYLSALGVWDPVTDEQWEVPLPSLYPNEFYERLVLCAAAATGTCDHLDCHGGPFLVVLVGIDYKHDMFVYTYSSEAAAWSEPSSIHLGTALDRPCNMLGPRLVAGDAIYFFLADGHRILKYDLGGGHALSVIKPPLPSSLRAQGKVALMEAKDGGLRVANVEGYNLHVWSCRPAGGPNGVEQWVKDQVIKLDTVVSIATGDPSTTFDVLGFGEGTDVIFISANAGIFAVWRNSGRVMKAGEKRAIPTDFDEPMYCYQSFYIPALGHFLKKANRCMNY</sequence>
<dbReference type="Gramene" id="PAN09305">
    <property type="protein sequence ID" value="PAN09305"/>
    <property type="gene ID" value="PAHAL_2G013300"/>
</dbReference>
<dbReference type="Pfam" id="PF00646">
    <property type="entry name" value="F-box"/>
    <property type="match status" value="1"/>
</dbReference>
<dbReference type="InterPro" id="IPR001810">
    <property type="entry name" value="F-box_dom"/>
</dbReference>
<name>A0A2S3GVA3_9POAL</name>
<organism evidence="3">
    <name type="scientific">Panicum hallii</name>
    <dbReference type="NCBI Taxonomy" id="206008"/>
    <lineage>
        <taxon>Eukaryota</taxon>
        <taxon>Viridiplantae</taxon>
        <taxon>Streptophyta</taxon>
        <taxon>Embryophyta</taxon>
        <taxon>Tracheophyta</taxon>
        <taxon>Spermatophyta</taxon>
        <taxon>Magnoliopsida</taxon>
        <taxon>Liliopsida</taxon>
        <taxon>Poales</taxon>
        <taxon>Poaceae</taxon>
        <taxon>PACMAD clade</taxon>
        <taxon>Panicoideae</taxon>
        <taxon>Panicodae</taxon>
        <taxon>Paniceae</taxon>
        <taxon>Panicinae</taxon>
        <taxon>Panicum</taxon>
        <taxon>Panicum sect. Panicum</taxon>
    </lineage>
</organism>
<reference evidence="3" key="1">
    <citation type="submission" date="2018-04" db="EMBL/GenBank/DDBJ databases">
        <title>WGS assembly of Panicum hallii.</title>
        <authorList>
            <person name="Lovell J."/>
            <person name="Jenkins J."/>
            <person name="Lowry D."/>
            <person name="Mamidi S."/>
            <person name="Sreedasyam A."/>
            <person name="Weng X."/>
            <person name="Barry K."/>
            <person name="Bonette J."/>
            <person name="Campitelli B."/>
            <person name="Daum C."/>
            <person name="Gordon S."/>
            <person name="Gould B."/>
            <person name="Lipzen A."/>
            <person name="Macqueen A."/>
            <person name="Palacio-Mejia J."/>
            <person name="Plott C."/>
            <person name="Shakirov E."/>
            <person name="Shu S."/>
            <person name="Yoshinaga Y."/>
            <person name="Zane M."/>
            <person name="Rokhsar D."/>
            <person name="Grimwood J."/>
            <person name="Schmutz J."/>
            <person name="Juenger T."/>
        </authorList>
    </citation>
    <scope>NUCLEOTIDE SEQUENCE [LARGE SCALE GENOMIC DNA]</scope>
    <source>
        <strain evidence="3">FIL2</strain>
    </source>
</reference>
<dbReference type="SUPFAM" id="SSF81383">
    <property type="entry name" value="F-box domain"/>
    <property type="match status" value="1"/>
</dbReference>
<evidence type="ECO:0000259" key="2">
    <source>
        <dbReference type="Pfam" id="PF23635"/>
    </source>
</evidence>
<dbReference type="Gene3D" id="1.20.1280.50">
    <property type="match status" value="1"/>
</dbReference>
<gene>
    <name evidence="3" type="ORF">PAHAL_2G013300</name>
</gene>
<dbReference type="AlphaFoldDB" id="A0A2S3GVA3"/>
<dbReference type="SUPFAM" id="SSF50965">
    <property type="entry name" value="Galactose oxidase, central domain"/>
    <property type="match status" value="1"/>
</dbReference>
<protein>
    <submittedName>
        <fullName evidence="3">Uncharacterized protein</fullName>
    </submittedName>
</protein>
<evidence type="ECO:0000259" key="1">
    <source>
        <dbReference type="Pfam" id="PF00646"/>
    </source>
</evidence>
<feature type="domain" description="F-box protein AT5G49610-like beta-propeller" evidence="2">
    <location>
        <begin position="93"/>
        <end position="314"/>
    </location>
</feature>